<evidence type="ECO:0000313" key="5">
    <source>
        <dbReference type="EMBL" id="MEY1660529.1"/>
    </source>
</evidence>
<dbReference type="PANTHER" id="PTHR11851">
    <property type="entry name" value="METALLOPROTEASE"/>
    <property type="match status" value="1"/>
</dbReference>
<evidence type="ECO:0000313" key="6">
    <source>
        <dbReference type="Proteomes" id="UP001562065"/>
    </source>
</evidence>
<dbReference type="SUPFAM" id="SSF63411">
    <property type="entry name" value="LuxS/MPP-like metallohydrolase"/>
    <property type="match status" value="2"/>
</dbReference>
<dbReference type="Proteomes" id="UP001562065">
    <property type="component" value="Unassembled WGS sequence"/>
</dbReference>
<dbReference type="InterPro" id="IPR007863">
    <property type="entry name" value="Peptidase_M16_C"/>
</dbReference>
<proteinExistence type="predicted"/>
<feature type="transmembrane region" description="Helical" evidence="2">
    <location>
        <begin position="6"/>
        <end position="24"/>
    </location>
</feature>
<protein>
    <submittedName>
        <fullName evidence="5">M16 family metallopeptidase</fullName>
    </submittedName>
</protein>
<organism evidence="5 6">
    <name type="scientific">Isoalcanivorax beigongshangi</name>
    <dbReference type="NCBI Taxonomy" id="3238810"/>
    <lineage>
        <taxon>Bacteria</taxon>
        <taxon>Pseudomonadati</taxon>
        <taxon>Pseudomonadota</taxon>
        <taxon>Gammaproteobacteria</taxon>
        <taxon>Oceanospirillales</taxon>
        <taxon>Alcanivoracaceae</taxon>
        <taxon>Isoalcanivorax</taxon>
    </lineage>
</organism>
<comment type="caution">
    <text evidence="5">The sequence shown here is derived from an EMBL/GenBank/DDBJ whole genome shotgun (WGS) entry which is preliminary data.</text>
</comment>
<sequence>MSLNKILRLVIIAAVAAGLVWLIISRPEQLAPSAAVAPFPQSLPEVEEAPLGRRQLDIQSWTTAAGSRVLFVQTEQIPMLYARLVFNAGSARDGDHAGLAMLTNAMLDQGADGLDVAALARGFEDLGARLGNSSHRDMALLTLATLSAPEFRDPALALLTRILARPDFPAGELARMKTQQLQALQRQKQVPGPQLSDAYNRALFGDHPYGIPSNGTEQSLPGIEPAQLAVFYRQYYTAGNAVIALVGDLSKTDAKRIAEQLSSALPTGERAPELPPAAALTEARQQHIEFPSTQTHILLGNQMIDRHHPDYPALYVGNKILGGGDFSAILMDEVRQKRGLVYGIYSSISPMAAAGPFTVSLQTANANAHDALVLTRQLIADFVANGPSEEQLKLAQDDLVGSYALSTASNSDIVAQLGVIGFYDLPLSYMDDFQQALQQVTAEQVRGAFRRHLHPDTLLTVSIGPHDPNQAAAEDSAP</sequence>
<evidence type="ECO:0000256" key="1">
    <source>
        <dbReference type="SAM" id="MobiDB-lite"/>
    </source>
</evidence>
<dbReference type="Pfam" id="PF05193">
    <property type="entry name" value="Peptidase_M16_C"/>
    <property type="match status" value="1"/>
</dbReference>
<dbReference type="PANTHER" id="PTHR11851:SF224">
    <property type="entry name" value="PROCESSING PROTEASE"/>
    <property type="match status" value="1"/>
</dbReference>
<accession>A0ABV4ACS8</accession>
<dbReference type="RefSeq" id="WP_369453777.1">
    <property type="nucleotide sequence ID" value="NZ_JBGCUO010000001.1"/>
</dbReference>
<evidence type="ECO:0000259" key="3">
    <source>
        <dbReference type="Pfam" id="PF00675"/>
    </source>
</evidence>
<feature type="domain" description="Peptidase M16 N-terminal" evidence="3">
    <location>
        <begin position="69"/>
        <end position="212"/>
    </location>
</feature>
<dbReference type="InterPro" id="IPR011249">
    <property type="entry name" value="Metalloenz_LuxS/M16"/>
</dbReference>
<feature type="region of interest" description="Disordered" evidence="1">
    <location>
        <begin position="459"/>
        <end position="478"/>
    </location>
</feature>
<dbReference type="Gene3D" id="3.30.830.10">
    <property type="entry name" value="Metalloenzyme, LuxS/M16 peptidase-like"/>
    <property type="match status" value="2"/>
</dbReference>
<feature type="domain" description="Peptidase M16 C-terminal" evidence="4">
    <location>
        <begin position="224"/>
        <end position="397"/>
    </location>
</feature>
<keyword evidence="2" id="KW-0812">Transmembrane</keyword>
<keyword evidence="6" id="KW-1185">Reference proteome</keyword>
<reference evidence="5 6" key="1">
    <citation type="submission" date="2024-07" db="EMBL/GenBank/DDBJ databases">
        <authorList>
            <person name="Ren Q."/>
        </authorList>
    </citation>
    <scope>NUCLEOTIDE SEQUENCE [LARGE SCALE GENOMIC DNA]</scope>
    <source>
        <strain evidence="5 6">REN37</strain>
    </source>
</reference>
<dbReference type="InterPro" id="IPR050361">
    <property type="entry name" value="MPP/UQCRC_Complex"/>
</dbReference>
<dbReference type="Pfam" id="PF00675">
    <property type="entry name" value="Peptidase_M16"/>
    <property type="match status" value="1"/>
</dbReference>
<dbReference type="InterPro" id="IPR011765">
    <property type="entry name" value="Pept_M16_N"/>
</dbReference>
<name>A0ABV4ACS8_9GAMM</name>
<gene>
    <name evidence="5" type="ORF">AB5I84_00035</name>
</gene>
<keyword evidence="2" id="KW-1133">Transmembrane helix</keyword>
<evidence type="ECO:0000259" key="4">
    <source>
        <dbReference type="Pfam" id="PF05193"/>
    </source>
</evidence>
<evidence type="ECO:0000256" key="2">
    <source>
        <dbReference type="SAM" id="Phobius"/>
    </source>
</evidence>
<dbReference type="EMBL" id="JBGCUO010000001">
    <property type="protein sequence ID" value="MEY1660529.1"/>
    <property type="molecule type" value="Genomic_DNA"/>
</dbReference>
<keyword evidence="2" id="KW-0472">Membrane</keyword>